<dbReference type="InterPro" id="IPR011032">
    <property type="entry name" value="GroES-like_sf"/>
</dbReference>
<dbReference type="PANTHER" id="PTHR43161:SF23">
    <property type="entry name" value="(R,R)-BUTANEDIOL DEHYDROGENASE-RELATED"/>
    <property type="match status" value="1"/>
</dbReference>
<evidence type="ECO:0000259" key="6">
    <source>
        <dbReference type="Pfam" id="PF00107"/>
    </source>
</evidence>
<evidence type="ECO:0000256" key="3">
    <source>
        <dbReference type="ARBA" id="ARBA00022723"/>
    </source>
</evidence>
<evidence type="ECO:0000259" key="7">
    <source>
        <dbReference type="Pfam" id="PF08240"/>
    </source>
</evidence>
<proteinExistence type="inferred from homology"/>
<keyword evidence="5" id="KW-0560">Oxidoreductase</keyword>
<keyword evidence="9" id="KW-1185">Reference proteome</keyword>
<comment type="similarity">
    <text evidence="2">Belongs to the zinc-containing alcohol dehydrogenase family.</text>
</comment>
<organism evidence="8 9">
    <name type="scientific">Extremus antarcticus</name>
    <dbReference type="NCBI Taxonomy" id="702011"/>
    <lineage>
        <taxon>Eukaryota</taxon>
        <taxon>Fungi</taxon>
        <taxon>Dikarya</taxon>
        <taxon>Ascomycota</taxon>
        <taxon>Pezizomycotina</taxon>
        <taxon>Dothideomycetes</taxon>
        <taxon>Dothideomycetidae</taxon>
        <taxon>Mycosphaerellales</taxon>
        <taxon>Extremaceae</taxon>
        <taxon>Extremus</taxon>
    </lineage>
</organism>
<keyword evidence="3" id="KW-0479">Metal-binding</keyword>
<evidence type="ECO:0000256" key="1">
    <source>
        <dbReference type="ARBA" id="ARBA00001947"/>
    </source>
</evidence>
<dbReference type="EMBL" id="JAWDJX010000064">
    <property type="protein sequence ID" value="KAK3047270.1"/>
    <property type="molecule type" value="Genomic_DNA"/>
</dbReference>
<keyword evidence="4" id="KW-0862">Zinc</keyword>
<protein>
    <submittedName>
        <fullName evidence="8">Uncharacterized protein</fullName>
    </submittedName>
</protein>
<comment type="cofactor">
    <cofactor evidence="1">
        <name>Zn(2+)</name>
        <dbReference type="ChEBI" id="CHEBI:29105"/>
    </cofactor>
</comment>
<evidence type="ECO:0000313" key="9">
    <source>
        <dbReference type="Proteomes" id="UP001271007"/>
    </source>
</evidence>
<comment type="caution">
    <text evidence="8">The sequence shown here is derived from an EMBL/GenBank/DDBJ whole genome shotgun (WGS) entry which is preliminary data.</text>
</comment>
<dbReference type="GO" id="GO:0046872">
    <property type="term" value="F:metal ion binding"/>
    <property type="evidence" value="ECO:0007669"/>
    <property type="project" value="UniProtKB-KW"/>
</dbReference>
<feature type="domain" description="Alcohol dehydrogenase-like C-terminal" evidence="6">
    <location>
        <begin position="194"/>
        <end position="318"/>
    </location>
</feature>
<name>A0AAJ0DC65_9PEZI</name>
<dbReference type="AlphaFoldDB" id="A0AAJ0DC65"/>
<dbReference type="Gene3D" id="3.40.50.720">
    <property type="entry name" value="NAD(P)-binding Rossmann-like Domain"/>
    <property type="match status" value="1"/>
</dbReference>
<dbReference type="Pfam" id="PF08240">
    <property type="entry name" value="ADH_N"/>
    <property type="match status" value="1"/>
</dbReference>
<evidence type="ECO:0000256" key="2">
    <source>
        <dbReference type="ARBA" id="ARBA00008072"/>
    </source>
</evidence>
<dbReference type="GO" id="GO:0016491">
    <property type="term" value="F:oxidoreductase activity"/>
    <property type="evidence" value="ECO:0007669"/>
    <property type="project" value="UniProtKB-KW"/>
</dbReference>
<dbReference type="PANTHER" id="PTHR43161">
    <property type="entry name" value="SORBITOL DEHYDROGENASE"/>
    <property type="match status" value="1"/>
</dbReference>
<dbReference type="Pfam" id="PF00107">
    <property type="entry name" value="ADH_zinc_N"/>
    <property type="match status" value="1"/>
</dbReference>
<evidence type="ECO:0000313" key="8">
    <source>
        <dbReference type="EMBL" id="KAK3047270.1"/>
    </source>
</evidence>
<dbReference type="InterPro" id="IPR036291">
    <property type="entry name" value="NAD(P)-bd_dom_sf"/>
</dbReference>
<dbReference type="SUPFAM" id="SSF50129">
    <property type="entry name" value="GroES-like"/>
    <property type="match status" value="1"/>
</dbReference>
<reference evidence="8" key="1">
    <citation type="submission" date="2023-04" db="EMBL/GenBank/DDBJ databases">
        <title>Black Yeasts Isolated from many extreme environments.</title>
        <authorList>
            <person name="Coleine C."/>
            <person name="Stajich J.E."/>
            <person name="Selbmann L."/>
        </authorList>
    </citation>
    <scope>NUCLEOTIDE SEQUENCE</scope>
    <source>
        <strain evidence="8">CCFEE 5312</strain>
    </source>
</reference>
<evidence type="ECO:0000256" key="4">
    <source>
        <dbReference type="ARBA" id="ARBA00022833"/>
    </source>
</evidence>
<accession>A0AAJ0DC65</accession>
<dbReference type="SUPFAM" id="SSF51735">
    <property type="entry name" value="NAD(P)-binding Rossmann-fold domains"/>
    <property type="match status" value="1"/>
</dbReference>
<feature type="domain" description="Alcohol dehydrogenase-like N-terminal" evidence="7">
    <location>
        <begin position="24"/>
        <end position="152"/>
    </location>
</feature>
<sequence length="376" mass="40506">MKAARFYDKFDIRIENIDPPIPKEDEVLIDIAWGGICGTDLHEYTVGPLVIPTKERPSVSTGDSLPVTIGHEFNGRIAQAPEGAVSADGTQLKVGMPVMCDPRLNCRSCFSCNAGSTNICGKWGFLGLSGGSGGGFSEEVAVRADMCYPLPEELRLDHAVLIEPLAVGRRAVRQADIADEKFKDTSILVVGGGPVGFSVLCNLKALGATQIYVSEPTALRQKQCEGWCEKVFNPLEQKVPDECRKLTGGKGVDLVFDCAGITPGMKDGFDALRPTGTYVNVAGWETQFVLPMGLFMMKELILKTSLAYDDKDFAAVVKDFVAGKYAGAESMITARVALDDLVQQGFEALVKHKDQHSKIIATPRAELLSQGNSNGL</sequence>
<evidence type="ECO:0000256" key="5">
    <source>
        <dbReference type="ARBA" id="ARBA00023002"/>
    </source>
</evidence>
<gene>
    <name evidence="8" type="ORF">LTR09_011259</name>
</gene>
<dbReference type="InterPro" id="IPR013154">
    <property type="entry name" value="ADH-like_N"/>
</dbReference>
<dbReference type="InterPro" id="IPR013149">
    <property type="entry name" value="ADH-like_C"/>
</dbReference>
<dbReference type="Proteomes" id="UP001271007">
    <property type="component" value="Unassembled WGS sequence"/>
</dbReference>
<dbReference type="Gene3D" id="3.90.180.10">
    <property type="entry name" value="Medium-chain alcohol dehydrogenases, catalytic domain"/>
    <property type="match status" value="1"/>
</dbReference>